<organism evidence="1 2">
    <name type="scientific">Dermacentor silvarum</name>
    <name type="common">Tick</name>
    <dbReference type="NCBI Taxonomy" id="543639"/>
    <lineage>
        <taxon>Eukaryota</taxon>
        <taxon>Metazoa</taxon>
        <taxon>Ecdysozoa</taxon>
        <taxon>Arthropoda</taxon>
        <taxon>Chelicerata</taxon>
        <taxon>Arachnida</taxon>
        <taxon>Acari</taxon>
        <taxon>Parasitiformes</taxon>
        <taxon>Ixodida</taxon>
        <taxon>Ixodoidea</taxon>
        <taxon>Ixodidae</taxon>
        <taxon>Rhipicephalinae</taxon>
        <taxon>Dermacentor</taxon>
    </lineage>
</organism>
<sequence length="324" mass="36234">MQLQPLADAQRGRGQLSGIKLGEYAKGLKAVLAPMPEADPTVPGWLKSVDTLFETLQIPEDIRGVILLPFLNEKMRAFVASESDGSVMPYPELKEKILKELKMTPNEYRRLFLSVKTEQGDSWHQVATKLETLFSYYLKSRDVTTLQDIKDLVIADRFKQILSEEVRTYVMQNEVKAWLVTSEIAELAETYEESRRVGGSQKRSDNPLHEGDRRVVDADLLYVPLSLAGKDGCSHRQVLTLCAVTEVLSQGLDALLTPEAHELLERAKRELDDEAQDRATLEQAVITTVNTPVDWSAWGPEFGEKAEEDTMVASVGLAVNETMG</sequence>
<name>A0ACB8E4M9_DERSI</name>
<keyword evidence="2" id="KW-1185">Reference proteome</keyword>
<accession>A0ACB8E4M9</accession>
<evidence type="ECO:0000313" key="2">
    <source>
        <dbReference type="Proteomes" id="UP000821865"/>
    </source>
</evidence>
<reference evidence="1" key="1">
    <citation type="submission" date="2020-05" db="EMBL/GenBank/DDBJ databases">
        <title>Large-scale comparative analyses of tick genomes elucidate their genetic diversity and vector capacities.</title>
        <authorList>
            <person name="Jia N."/>
            <person name="Wang J."/>
            <person name="Shi W."/>
            <person name="Du L."/>
            <person name="Sun Y."/>
            <person name="Zhan W."/>
            <person name="Jiang J."/>
            <person name="Wang Q."/>
            <person name="Zhang B."/>
            <person name="Ji P."/>
            <person name="Sakyi L.B."/>
            <person name="Cui X."/>
            <person name="Yuan T."/>
            <person name="Jiang B."/>
            <person name="Yang W."/>
            <person name="Lam T.T.-Y."/>
            <person name="Chang Q."/>
            <person name="Ding S."/>
            <person name="Wang X."/>
            <person name="Zhu J."/>
            <person name="Ruan X."/>
            <person name="Zhao L."/>
            <person name="Wei J."/>
            <person name="Que T."/>
            <person name="Du C."/>
            <person name="Cheng J."/>
            <person name="Dai P."/>
            <person name="Han X."/>
            <person name="Huang E."/>
            <person name="Gao Y."/>
            <person name="Liu J."/>
            <person name="Shao H."/>
            <person name="Ye R."/>
            <person name="Li L."/>
            <person name="Wei W."/>
            <person name="Wang X."/>
            <person name="Wang C."/>
            <person name="Yang T."/>
            <person name="Huo Q."/>
            <person name="Li W."/>
            <person name="Guo W."/>
            <person name="Chen H."/>
            <person name="Zhou L."/>
            <person name="Ni X."/>
            <person name="Tian J."/>
            <person name="Zhou Y."/>
            <person name="Sheng Y."/>
            <person name="Liu T."/>
            <person name="Pan Y."/>
            <person name="Xia L."/>
            <person name="Li J."/>
            <person name="Zhao F."/>
            <person name="Cao W."/>
        </authorList>
    </citation>
    <scope>NUCLEOTIDE SEQUENCE</scope>
    <source>
        <strain evidence="1">Dsil-2018</strain>
    </source>
</reference>
<gene>
    <name evidence="1" type="ORF">HPB49_025595</name>
</gene>
<proteinExistence type="predicted"/>
<dbReference type="EMBL" id="CM023470">
    <property type="protein sequence ID" value="KAH7981576.1"/>
    <property type="molecule type" value="Genomic_DNA"/>
</dbReference>
<evidence type="ECO:0000313" key="1">
    <source>
        <dbReference type="EMBL" id="KAH7981576.1"/>
    </source>
</evidence>
<dbReference type="Proteomes" id="UP000821865">
    <property type="component" value="Chromosome 1"/>
</dbReference>
<protein>
    <submittedName>
        <fullName evidence="1">Uncharacterized protein</fullName>
    </submittedName>
</protein>
<comment type="caution">
    <text evidence="1">The sequence shown here is derived from an EMBL/GenBank/DDBJ whole genome shotgun (WGS) entry which is preliminary data.</text>
</comment>